<accession>A0ABQ6Z803</accession>
<sequence length="239" mass="26793">MSNNVLLNNVDHRDLRVDPRRGAAFGDDVMYAPTFPDEFRNVQAHYPIVFHRDASGGFHALALFGLQEGANLFLEANGEGERWDATYIPLSIQRQPFLIGMAGEERLVHVDLDHPRVRAGTGEVLFQDPGIATEFLERARSILLALHDGIVATPPFIEALLRHELLESFVLDIQLDDGSLNRLAGFHTIDEARLQALDGAALERLARDGHLLPIYMVLASLSRFRDLIERTNRRRAAGR</sequence>
<evidence type="ECO:0000313" key="2">
    <source>
        <dbReference type="Proteomes" id="UP000788419"/>
    </source>
</evidence>
<organism evidence="1 2">
    <name type="scientific">Pseudoxanthomonas daejeonensis</name>
    <dbReference type="NCBI Taxonomy" id="266062"/>
    <lineage>
        <taxon>Bacteria</taxon>
        <taxon>Pseudomonadati</taxon>
        <taxon>Pseudomonadota</taxon>
        <taxon>Gammaproteobacteria</taxon>
        <taxon>Lysobacterales</taxon>
        <taxon>Lysobacteraceae</taxon>
        <taxon>Pseudoxanthomonas</taxon>
    </lineage>
</organism>
<reference evidence="1 2" key="1">
    <citation type="submission" date="2017-10" db="EMBL/GenBank/DDBJ databases">
        <title>Whole genome sequencing of members of genus Pseudoxanthomonas.</title>
        <authorList>
            <person name="Kumar S."/>
            <person name="Bansal K."/>
            <person name="Kaur A."/>
            <person name="Patil P."/>
            <person name="Sharma S."/>
            <person name="Patil P.B."/>
        </authorList>
    </citation>
    <scope>NUCLEOTIDE SEQUENCE [LARGE SCALE GENOMIC DNA]</scope>
    <source>
        <strain evidence="1 2">DSM 17801</strain>
    </source>
</reference>
<dbReference type="RefSeq" id="WP_162410059.1">
    <property type="nucleotide sequence ID" value="NZ_PDWN01000006.1"/>
</dbReference>
<proteinExistence type="predicted"/>
<dbReference type="EMBL" id="PDWN01000006">
    <property type="protein sequence ID" value="KAF1695151.1"/>
    <property type="molecule type" value="Genomic_DNA"/>
</dbReference>
<dbReference type="InterPro" id="IPR010836">
    <property type="entry name" value="SapC"/>
</dbReference>
<dbReference type="Pfam" id="PF07277">
    <property type="entry name" value="SapC"/>
    <property type="match status" value="1"/>
</dbReference>
<name>A0ABQ6Z803_9GAMM</name>
<comment type="caution">
    <text evidence="1">The sequence shown here is derived from an EMBL/GenBank/DDBJ whole genome shotgun (WGS) entry which is preliminary data.</text>
</comment>
<keyword evidence="2" id="KW-1185">Reference proteome</keyword>
<evidence type="ECO:0000313" key="1">
    <source>
        <dbReference type="EMBL" id="KAF1695151.1"/>
    </source>
</evidence>
<gene>
    <name evidence="1" type="ORF">CSC65_08055</name>
</gene>
<protein>
    <submittedName>
        <fullName evidence="1">Peptidase</fullName>
    </submittedName>
</protein>
<dbReference type="Proteomes" id="UP000788419">
    <property type="component" value="Unassembled WGS sequence"/>
</dbReference>